<accession>A0A2N6UHL0</accession>
<sequence>MDTISLTIPPKTLYLKSMRLLAASLASDMGFDIEEVEDIRVVVSEAINYKMSDEDIKINFYIKENLMKVEVIGKDREIEEENLKIKQIILEQLADRVEVVEDKIILTKEK</sequence>
<dbReference type="RefSeq" id="WP_102198320.1">
    <property type="nucleotide sequence ID" value="NZ_CAUPDS010000004.1"/>
</dbReference>
<protein>
    <submittedName>
        <fullName evidence="1">Anti-sigma regulatory factor</fullName>
    </submittedName>
</protein>
<name>A0A2N6UHL0_9FIRM</name>
<reference evidence="1 2" key="1">
    <citation type="submission" date="2017-09" db="EMBL/GenBank/DDBJ databases">
        <title>Bacterial strain isolated from the female urinary microbiota.</title>
        <authorList>
            <person name="Thomas-White K."/>
            <person name="Kumar N."/>
            <person name="Forster S."/>
            <person name="Putonti C."/>
            <person name="Lawley T."/>
            <person name="Wolfe A.J."/>
        </authorList>
    </citation>
    <scope>NUCLEOTIDE SEQUENCE [LARGE SCALE GENOMIC DNA]</scope>
    <source>
        <strain evidence="1 2">UMB0204</strain>
    </source>
</reference>
<dbReference type="Proteomes" id="UP000235658">
    <property type="component" value="Unassembled WGS sequence"/>
</dbReference>
<evidence type="ECO:0000313" key="1">
    <source>
        <dbReference type="EMBL" id="PMC80987.1"/>
    </source>
</evidence>
<dbReference type="AlphaFoldDB" id="A0A2N6UHL0"/>
<gene>
    <name evidence="1" type="ORF">CJ192_07255</name>
</gene>
<dbReference type="GeneID" id="84578979"/>
<organism evidence="1 2">
    <name type="scientific">Anaerococcus hydrogenalis</name>
    <dbReference type="NCBI Taxonomy" id="33029"/>
    <lineage>
        <taxon>Bacteria</taxon>
        <taxon>Bacillati</taxon>
        <taxon>Bacillota</taxon>
        <taxon>Tissierellia</taxon>
        <taxon>Tissierellales</taxon>
        <taxon>Peptoniphilaceae</taxon>
        <taxon>Anaerococcus</taxon>
    </lineage>
</organism>
<dbReference type="EMBL" id="PNHP01000005">
    <property type="protein sequence ID" value="PMC80987.1"/>
    <property type="molecule type" value="Genomic_DNA"/>
</dbReference>
<comment type="caution">
    <text evidence="1">The sequence shown here is derived from an EMBL/GenBank/DDBJ whole genome shotgun (WGS) entry which is preliminary data.</text>
</comment>
<evidence type="ECO:0000313" key="2">
    <source>
        <dbReference type="Proteomes" id="UP000235658"/>
    </source>
</evidence>
<proteinExistence type="predicted"/>